<proteinExistence type="predicted"/>
<gene>
    <name evidence="1" type="ORF">K8V90_08640</name>
</gene>
<name>A0A921T047_9FIRM</name>
<reference evidence="1" key="1">
    <citation type="journal article" date="2021" name="PeerJ">
        <title>Extensive microbial diversity within the chicken gut microbiome revealed by metagenomics and culture.</title>
        <authorList>
            <person name="Gilroy R."/>
            <person name="Ravi A."/>
            <person name="Getino M."/>
            <person name="Pursley I."/>
            <person name="Horton D.L."/>
            <person name="Alikhan N.F."/>
            <person name="Baker D."/>
            <person name="Gharbi K."/>
            <person name="Hall N."/>
            <person name="Watson M."/>
            <person name="Adriaenssens E.M."/>
            <person name="Foster-Nyarko E."/>
            <person name="Jarju S."/>
            <person name="Secka A."/>
            <person name="Antonio M."/>
            <person name="Oren A."/>
            <person name="Chaudhuri R.R."/>
            <person name="La Ragione R."/>
            <person name="Hildebrand F."/>
            <person name="Pallen M.J."/>
        </authorList>
    </citation>
    <scope>NUCLEOTIDE SEQUENCE</scope>
    <source>
        <strain evidence="1">1277</strain>
    </source>
</reference>
<evidence type="ECO:0000313" key="2">
    <source>
        <dbReference type="Proteomes" id="UP000776700"/>
    </source>
</evidence>
<evidence type="ECO:0000313" key="1">
    <source>
        <dbReference type="EMBL" id="HJG97152.1"/>
    </source>
</evidence>
<protein>
    <submittedName>
        <fullName evidence="1">Uncharacterized protein</fullName>
    </submittedName>
</protein>
<accession>A0A921T047</accession>
<organism evidence="1 2">
    <name type="scientific">Romboutsia timonensis</name>
    <dbReference type="NCBI Taxonomy" id="1776391"/>
    <lineage>
        <taxon>Bacteria</taxon>
        <taxon>Bacillati</taxon>
        <taxon>Bacillota</taxon>
        <taxon>Clostridia</taxon>
        <taxon>Peptostreptococcales</taxon>
        <taxon>Peptostreptococcaceae</taxon>
        <taxon>Romboutsia</taxon>
    </lineage>
</organism>
<dbReference type="Proteomes" id="UP000776700">
    <property type="component" value="Unassembled WGS sequence"/>
</dbReference>
<comment type="caution">
    <text evidence="1">The sequence shown here is derived from an EMBL/GenBank/DDBJ whole genome shotgun (WGS) entry which is preliminary data.</text>
</comment>
<sequence length="64" mass="7767">MSNFNTLKNLYEDGYRCIYYDKLENNHTIYLKNFDSENSKVVELIDENEFSQFQDYINDLKVLN</sequence>
<reference evidence="1" key="2">
    <citation type="submission" date="2021-09" db="EMBL/GenBank/DDBJ databases">
        <authorList>
            <person name="Gilroy R."/>
        </authorList>
    </citation>
    <scope>NUCLEOTIDE SEQUENCE</scope>
    <source>
        <strain evidence="1">1277</strain>
    </source>
</reference>
<dbReference type="AlphaFoldDB" id="A0A921T047"/>
<dbReference type="EMBL" id="DYUB01000270">
    <property type="protein sequence ID" value="HJG97152.1"/>
    <property type="molecule type" value="Genomic_DNA"/>
</dbReference>